<evidence type="ECO:0000259" key="2">
    <source>
        <dbReference type="Pfam" id="PF00931"/>
    </source>
</evidence>
<reference evidence="3 4" key="1">
    <citation type="submission" date="2024-09" db="EMBL/GenBank/DDBJ databases">
        <title>Chromosome-scale assembly of Riccia fluitans.</title>
        <authorList>
            <person name="Paukszto L."/>
            <person name="Sawicki J."/>
            <person name="Karawczyk K."/>
            <person name="Piernik-Szablinska J."/>
            <person name="Szczecinska M."/>
            <person name="Mazdziarz M."/>
        </authorList>
    </citation>
    <scope>NUCLEOTIDE SEQUENCE [LARGE SCALE GENOMIC DNA]</scope>
    <source>
        <strain evidence="3">Rf_01</strain>
        <tissue evidence="3">Aerial parts of the thallus</tissue>
    </source>
</reference>
<dbReference type="SUPFAM" id="SSF53474">
    <property type="entry name" value="alpha/beta-Hydrolases"/>
    <property type="match status" value="1"/>
</dbReference>
<sequence>MRSGENYSSEMKRQAVDQVSDSPKRLREGSSFEGSVSSHGSKQLQPLVWVSEGQGADEQTSDPSQIFHSIVQGCTKLNDEVYELYRPASSSFNLEVVFFHGFQTENSEDAYIRTWMTRDGSECWLNTWLVEHFPQARILSVSYDSGSREFDSQGRVDMYLIQEKLVQSLINLEGVGQNCSVILVGHCVGGLVLKGVCLRASECTALSKCGQGPYKQFLRNLSGAFFYSTPHSGTHIPLRHKYECQTRGLYAANETRTSKLLHLTNQEFISSQKLSSTPAHIMVVEEGSGRFDVDTVVTISGVDHFTICSPVDRQSSNFLQLVHSLKEILREEESSGEILKWHLQLHPHFTRVDHQGCLREVVWLLGLDNRKSIKLSLVGMDGIGKSTLAKQLLIHVRNEFDFACFLEFEDIQTKPKWEDIEKLVARNLFTGRGRKVCTENGSPWSLLKDKRVLVVADGVESEDQILPFIPSDWCGVDSRLVITTCVKGLPLALELLGRHLCKKLEKGGSLPRKESVWRDALLRMRMDYSLDGKGKNEVWHKLRVIFDDLNQPEKTIFLDLASFDYYGPMKEQYDLNVLKTAWRTMGRDMEMLTESAIENLRNLCFLRCDSNQFSEDTAGSVRKIYIHPALRNMGRWISTDSTKGKTLQGRKELWELNEGRTAEKLETLSILLEPTQSSPDSWNWSSIQGFSSLRLLRMSHVNMGEDYDVFSLPRNLGMLHMIDCSGPMQQSSPRERFLPRNIDWPIREGEVEFFYRLSVLVFDHCNMVRLPTNFHKLQNLQILRIHDESMRELPERIGRLLALEDFTLSATVESLPSSLLEMRTLRKMDISSSSFLRMCPTPRKAFPPSQLASLVELNLVDLCALVELPDSFGGMRCLENLSLRRCSALRRLPDGFGALQELRSLVIEDCVKLEELCESFHNLRQLKRFSLSRVPALQMLPVNFGLSPSLEYLRIKDCRALMELPQSFVEIQSLVDVQIAACEGLLKNLESFKIVGCEKLETLPETVGQLECLVHLKIGCPNLKVLPDSIGQLENLESFMIVDCVKLETLPETVGQLKCLVYLEIRGCPNFKVLSDSVGQLENLESFTIRGLMKLETLPETIRQLECLRSLEITWCPNLKVLPDSIRQLEKLESFTIMGWLSLDDDDDGDEGLSLDDDDDDEGLREAGDVA</sequence>
<comment type="caution">
    <text evidence="3">The sequence shown here is derived from an EMBL/GenBank/DDBJ whole genome shotgun (WGS) entry which is preliminary data.</text>
</comment>
<evidence type="ECO:0000256" key="1">
    <source>
        <dbReference type="SAM" id="MobiDB-lite"/>
    </source>
</evidence>
<keyword evidence="4" id="KW-1185">Reference proteome</keyword>
<dbReference type="PRINTS" id="PR00364">
    <property type="entry name" value="DISEASERSIST"/>
</dbReference>
<name>A0ABD1XYW4_9MARC</name>
<feature type="compositionally biased region" description="Acidic residues" evidence="1">
    <location>
        <begin position="1146"/>
        <end position="1163"/>
    </location>
</feature>
<dbReference type="AlphaFoldDB" id="A0ABD1XYW4"/>
<dbReference type="Gene3D" id="3.80.10.10">
    <property type="entry name" value="Ribonuclease Inhibitor"/>
    <property type="match status" value="2"/>
</dbReference>
<organism evidence="3 4">
    <name type="scientific">Riccia fluitans</name>
    <dbReference type="NCBI Taxonomy" id="41844"/>
    <lineage>
        <taxon>Eukaryota</taxon>
        <taxon>Viridiplantae</taxon>
        <taxon>Streptophyta</taxon>
        <taxon>Embryophyta</taxon>
        <taxon>Marchantiophyta</taxon>
        <taxon>Marchantiopsida</taxon>
        <taxon>Marchantiidae</taxon>
        <taxon>Marchantiales</taxon>
        <taxon>Ricciaceae</taxon>
        <taxon>Riccia</taxon>
    </lineage>
</organism>
<protein>
    <recommendedName>
        <fullName evidence="2">NB-ARC domain-containing protein</fullName>
    </recommendedName>
</protein>
<evidence type="ECO:0000313" key="4">
    <source>
        <dbReference type="Proteomes" id="UP001605036"/>
    </source>
</evidence>
<dbReference type="SUPFAM" id="SSF52540">
    <property type="entry name" value="P-loop containing nucleoside triphosphate hydrolases"/>
    <property type="match status" value="1"/>
</dbReference>
<proteinExistence type="predicted"/>
<dbReference type="Proteomes" id="UP001605036">
    <property type="component" value="Unassembled WGS sequence"/>
</dbReference>
<gene>
    <name evidence="3" type="ORF">R1flu_025845</name>
</gene>
<dbReference type="InterPro" id="IPR032675">
    <property type="entry name" value="LRR_dom_sf"/>
</dbReference>
<dbReference type="InterPro" id="IPR002182">
    <property type="entry name" value="NB-ARC"/>
</dbReference>
<dbReference type="SUPFAM" id="SSF52047">
    <property type="entry name" value="RNI-like"/>
    <property type="match status" value="2"/>
</dbReference>
<feature type="region of interest" description="Disordered" evidence="1">
    <location>
        <begin position="1146"/>
        <end position="1171"/>
    </location>
</feature>
<dbReference type="InterPro" id="IPR029058">
    <property type="entry name" value="AB_hydrolase_fold"/>
</dbReference>
<dbReference type="InterPro" id="IPR027417">
    <property type="entry name" value="P-loop_NTPase"/>
</dbReference>
<feature type="region of interest" description="Disordered" evidence="1">
    <location>
        <begin position="1"/>
        <end position="41"/>
    </location>
</feature>
<dbReference type="PANTHER" id="PTHR36766">
    <property type="entry name" value="PLANT BROAD-SPECTRUM MILDEW RESISTANCE PROTEIN RPW8"/>
    <property type="match status" value="1"/>
</dbReference>
<accession>A0ABD1XYW4</accession>
<feature type="domain" description="NB-ARC" evidence="2">
    <location>
        <begin position="371"/>
        <end position="463"/>
    </location>
</feature>
<dbReference type="Gene3D" id="3.40.50.300">
    <property type="entry name" value="P-loop containing nucleotide triphosphate hydrolases"/>
    <property type="match status" value="1"/>
</dbReference>
<dbReference type="Pfam" id="PF00931">
    <property type="entry name" value="NB-ARC"/>
    <property type="match status" value="1"/>
</dbReference>
<feature type="compositionally biased region" description="Low complexity" evidence="1">
    <location>
        <begin position="31"/>
        <end position="41"/>
    </location>
</feature>
<dbReference type="PANTHER" id="PTHR36766:SF30">
    <property type="entry name" value="TIR-NBS TYPE DISEASE RESISTANCE PROTEIN-RELATED"/>
    <property type="match status" value="1"/>
</dbReference>
<dbReference type="EMBL" id="JBHFFA010000007">
    <property type="protein sequence ID" value="KAL2614153.1"/>
    <property type="molecule type" value="Genomic_DNA"/>
</dbReference>
<evidence type="ECO:0000313" key="3">
    <source>
        <dbReference type="EMBL" id="KAL2614153.1"/>
    </source>
</evidence>